<comment type="caution">
    <text evidence="3">The sequence shown here is derived from an EMBL/GenBank/DDBJ whole genome shotgun (WGS) entry which is preliminary data.</text>
</comment>
<dbReference type="Gene3D" id="2.60.120.1130">
    <property type="match status" value="1"/>
</dbReference>
<organism evidence="3 4">
    <name type="scientific">Chitinophaga silvatica</name>
    <dbReference type="NCBI Taxonomy" id="2282649"/>
    <lineage>
        <taxon>Bacteria</taxon>
        <taxon>Pseudomonadati</taxon>
        <taxon>Bacteroidota</taxon>
        <taxon>Chitinophagia</taxon>
        <taxon>Chitinophagales</taxon>
        <taxon>Chitinophagaceae</taxon>
        <taxon>Chitinophaga</taxon>
    </lineage>
</organism>
<evidence type="ECO:0000259" key="2">
    <source>
        <dbReference type="Pfam" id="PF01841"/>
    </source>
</evidence>
<feature type="chain" id="PRO_5017712637" description="Transglutaminase-like domain-containing protein" evidence="1">
    <location>
        <begin position="25"/>
        <end position="628"/>
    </location>
</feature>
<feature type="domain" description="Transglutaminase-like" evidence="2">
    <location>
        <begin position="268"/>
        <end position="344"/>
    </location>
</feature>
<dbReference type="OrthoDB" id="8595007at2"/>
<evidence type="ECO:0000313" key="4">
    <source>
        <dbReference type="Proteomes" id="UP000260644"/>
    </source>
</evidence>
<dbReference type="AlphaFoldDB" id="A0A3E1YCF3"/>
<dbReference type="Pfam" id="PF01841">
    <property type="entry name" value="Transglut_core"/>
    <property type="match status" value="1"/>
</dbReference>
<evidence type="ECO:0000256" key="1">
    <source>
        <dbReference type="SAM" id="SignalP"/>
    </source>
</evidence>
<dbReference type="InterPro" id="IPR002931">
    <property type="entry name" value="Transglutaminase-like"/>
</dbReference>
<dbReference type="Gene3D" id="3.10.620.30">
    <property type="match status" value="1"/>
</dbReference>
<gene>
    <name evidence="3" type="ORF">DVR12_08750</name>
</gene>
<keyword evidence="1" id="KW-0732">Signal</keyword>
<feature type="signal peptide" evidence="1">
    <location>
        <begin position="1"/>
        <end position="24"/>
    </location>
</feature>
<reference evidence="3 4" key="1">
    <citation type="submission" date="2018-07" db="EMBL/GenBank/DDBJ databases">
        <title>Chitinophaga K2CV101002-2 sp. nov., isolated from a monsoon evergreen broad-leaved forest soil.</title>
        <authorList>
            <person name="Lv Y."/>
        </authorList>
    </citation>
    <scope>NUCLEOTIDE SEQUENCE [LARGE SCALE GENOMIC DNA]</scope>
    <source>
        <strain evidence="3 4">GDMCC 1.1288</strain>
    </source>
</reference>
<accession>A0A3E1YCF3</accession>
<dbReference type="InterPro" id="IPR038765">
    <property type="entry name" value="Papain-like_cys_pep_sf"/>
</dbReference>
<name>A0A3E1YCF3_9BACT</name>
<dbReference type="RefSeq" id="WP_116975288.1">
    <property type="nucleotide sequence ID" value="NZ_QPMM01000003.1"/>
</dbReference>
<keyword evidence="4" id="KW-1185">Reference proteome</keyword>
<dbReference type="EMBL" id="QPMM01000003">
    <property type="protein sequence ID" value="RFS23962.1"/>
    <property type="molecule type" value="Genomic_DNA"/>
</dbReference>
<dbReference type="Proteomes" id="UP000260644">
    <property type="component" value="Unassembled WGS sequence"/>
</dbReference>
<evidence type="ECO:0000313" key="3">
    <source>
        <dbReference type="EMBL" id="RFS23962.1"/>
    </source>
</evidence>
<protein>
    <recommendedName>
        <fullName evidence="2">Transglutaminase-like domain-containing protein</fullName>
    </recommendedName>
</protein>
<dbReference type="SUPFAM" id="SSF54001">
    <property type="entry name" value="Cysteine proteinases"/>
    <property type="match status" value="1"/>
</dbReference>
<proteinExistence type="predicted"/>
<sequence length="628" mass="73022">MSAFPRHLCLLCAVLLCIITNTFAQNNNDKNITITSQKERFQFETGDKDNPVRIRQNSVTTYTCNQFRTTIPFIEFYDDKSTIDEVRVYLNGSRNKGIKPSYQDYSVDGIFYSDAKVCTLELPLEKKGAESTVELDKTITDPRYFSSIYFPDNYDIDNHEIQIVVPRWMKVEIREMNFGNYNIKKTQEYNSKRDEDIYTYTAEEIPGKVYEKNAPGPSYIYPHLLILSKYADLKSGRINYFNKTSDLYAWYRSLVKEINDDESIIKAKALEITKGLNSDTAKINTIYHWVQDNIRYIAFEDGIAGFKPEKAQLVLQHKYGDCKGMANLTRLLLKTLGFDARLCWIGTDHIAYDYSIPSLAVDNHMICALNYKGKRYFLDATETYIGFDQYAQRIQGRQVMIEDGENFILDKVPTRNWNQNSYTEKRNLRIEGAALKGTVHQQWDGESKEFLLTQVHGTKKEKLQDALLAYLTESNAKYKISDLKTSDISNWGKLLDIQYNLQHQESVTDFGDDLYTEMDFRKELSGYSIDTSKRKHDMLFMYKHHVISETSLDVPTGYKVNALPDNLKIDREGYTFEITYKINNGKISYFKELTIRNTRLPKTQFAQWNNDIKALDNAYLQQITLTKK</sequence>
<dbReference type="Gene3D" id="2.60.40.3140">
    <property type="match status" value="1"/>
</dbReference>